<evidence type="ECO:0000256" key="1">
    <source>
        <dbReference type="ARBA" id="ARBA00023015"/>
    </source>
</evidence>
<dbReference type="SUPFAM" id="SSF48498">
    <property type="entry name" value="Tetracyclin repressor-like, C-terminal domain"/>
    <property type="match status" value="1"/>
</dbReference>
<dbReference type="InterPro" id="IPR041479">
    <property type="entry name" value="TetR_CgmR_C"/>
</dbReference>
<dbReference type="InterPro" id="IPR050109">
    <property type="entry name" value="HTH-type_TetR-like_transc_reg"/>
</dbReference>
<feature type="domain" description="HTH tetR-type" evidence="5">
    <location>
        <begin position="12"/>
        <end position="72"/>
    </location>
</feature>
<gene>
    <name evidence="6" type="ORF">GB928_022065</name>
</gene>
<dbReference type="PANTHER" id="PTHR30055:SF234">
    <property type="entry name" value="HTH-TYPE TRANSCRIPTIONAL REGULATOR BETI"/>
    <property type="match status" value="1"/>
</dbReference>
<dbReference type="InterPro" id="IPR009057">
    <property type="entry name" value="Homeodomain-like_sf"/>
</dbReference>
<dbReference type="EMBL" id="WHSC02000009">
    <property type="protein sequence ID" value="MDO6123889.1"/>
    <property type="molecule type" value="Genomic_DNA"/>
</dbReference>
<comment type="caution">
    <text evidence="6">The sequence shown here is derived from an EMBL/GenBank/DDBJ whole genome shotgun (WGS) entry which is preliminary data.</text>
</comment>
<dbReference type="PROSITE" id="PS50977">
    <property type="entry name" value="HTH_TETR_2"/>
    <property type="match status" value="1"/>
</dbReference>
<sequence length="186" mass="20748">MSQAHHRKKHPEAVRQQLLEVAAKLSLEKGPGSVTLDAVSQAAGVSKGGLLHHFPNKLSLLDGLFTDLTDKLDQALAEKMRDDPEPKGRFTRAYIAVFFQPEGMADSEKWQVLTIALISEPHLRDRWRQWVDRHLQENVGTDSALDAMLVRYAVDGLWLADLLGSPTMDAATRAAMMERLLAISRL</sequence>
<dbReference type="Pfam" id="PF00440">
    <property type="entry name" value="TetR_N"/>
    <property type="match status" value="1"/>
</dbReference>
<dbReference type="RefSeq" id="WP_244759808.1">
    <property type="nucleotide sequence ID" value="NZ_JALJCJ010000001.1"/>
</dbReference>
<keyword evidence="7" id="KW-1185">Reference proteome</keyword>
<dbReference type="InterPro" id="IPR001647">
    <property type="entry name" value="HTH_TetR"/>
</dbReference>
<evidence type="ECO:0000256" key="4">
    <source>
        <dbReference type="PROSITE-ProRule" id="PRU00335"/>
    </source>
</evidence>
<reference evidence="6" key="1">
    <citation type="submission" date="2022-04" db="EMBL/GenBank/DDBJ databases">
        <title>Shinella lacus sp. nov., a novel member of the genus Shinella from water.</title>
        <authorList>
            <person name="Deng Y."/>
        </authorList>
    </citation>
    <scope>NUCLEOTIDE SEQUENCE</scope>
    <source>
        <strain evidence="6">JCM 31239</strain>
    </source>
</reference>
<protein>
    <submittedName>
        <fullName evidence="6">TetR/AcrR family transcriptional regulator</fullName>
    </submittedName>
</protein>
<dbReference type="Proteomes" id="UP001177080">
    <property type="component" value="Unassembled WGS sequence"/>
</dbReference>
<evidence type="ECO:0000256" key="2">
    <source>
        <dbReference type="ARBA" id="ARBA00023125"/>
    </source>
</evidence>
<dbReference type="Gene3D" id="1.10.357.10">
    <property type="entry name" value="Tetracycline Repressor, domain 2"/>
    <property type="match status" value="1"/>
</dbReference>
<dbReference type="PANTHER" id="PTHR30055">
    <property type="entry name" value="HTH-TYPE TRANSCRIPTIONAL REGULATOR RUTR"/>
    <property type="match status" value="1"/>
</dbReference>
<evidence type="ECO:0000313" key="6">
    <source>
        <dbReference type="EMBL" id="MDO6123889.1"/>
    </source>
</evidence>
<dbReference type="PRINTS" id="PR00455">
    <property type="entry name" value="HTHTETR"/>
</dbReference>
<dbReference type="SUPFAM" id="SSF46689">
    <property type="entry name" value="Homeodomain-like"/>
    <property type="match status" value="1"/>
</dbReference>
<dbReference type="Pfam" id="PF17937">
    <property type="entry name" value="TetR_C_28"/>
    <property type="match status" value="1"/>
</dbReference>
<proteinExistence type="predicted"/>
<keyword evidence="2 4" id="KW-0238">DNA-binding</keyword>
<name>A0ABT8XKK0_9HYPH</name>
<evidence type="ECO:0000313" key="7">
    <source>
        <dbReference type="Proteomes" id="UP001177080"/>
    </source>
</evidence>
<keyword evidence="3" id="KW-0804">Transcription</keyword>
<feature type="DNA-binding region" description="H-T-H motif" evidence="4">
    <location>
        <begin position="35"/>
        <end position="54"/>
    </location>
</feature>
<organism evidence="6 7">
    <name type="scientific">Shinella curvata</name>
    <dbReference type="NCBI Taxonomy" id="1817964"/>
    <lineage>
        <taxon>Bacteria</taxon>
        <taxon>Pseudomonadati</taxon>
        <taxon>Pseudomonadota</taxon>
        <taxon>Alphaproteobacteria</taxon>
        <taxon>Hyphomicrobiales</taxon>
        <taxon>Rhizobiaceae</taxon>
        <taxon>Shinella</taxon>
    </lineage>
</organism>
<evidence type="ECO:0000256" key="3">
    <source>
        <dbReference type="ARBA" id="ARBA00023163"/>
    </source>
</evidence>
<keyword evidence="1" id="KW-0805">Transcription regulation</keyword>
<evidence type="ECO:0000259" key="5">
    <source>
        <dbReference type="PROSITE" id="PS50977"/>
    </source>
</evidence>
<dbReference type="InterPro" id="IPR036271">
    <property type="entry name" value="Tet_transcr_reg_TetR-rel_C_sf"/>
</dbReference>
<accession>A0ABT8XKK0</accession>